<sequence>MNHSRKSIAAFLVAALPLAYACKTADVSPTNRITLQAYQSGRVQNDITVRADSVNDSRCPEGVVCIWGGNAVVRATLSKAAEQKQVRLVLGPDPTVGYPQRADSTGVVFAGTTYKVILRDVTPYPSFTKPSQSPTQAIIEVSKL</sequence>
<evidence type="ECO:0008006" key="4">
    <source>
        <dbReference type="Google" id="ProtNLM"/>
    </source>
</evidence>
<keyword evidence="3" id="KW-1185">Reference proteome</keyword>
<keyword evidence="1" id="KW-0732">Signal</keyword>
<dbReference type="RefSeq" id="WP_166690812.1">
    <property type="nucleotide sequence ID" value="NZ_WAEL01000001.1"/>
</dbReference>
<organism evidence="2 3">
    <name type="scientific">Fibrivirga algicola</name>
    <dbReference type="NCBI Taxonomy" id="2950420"/>
    <lineage>
        <taxon>Bacteria</taxon>
        <taxon>Pseudomonadati</taxon>
        <taxon>Bacteroidota</taxon>
        <taxon>Cytophagia</taxon>
        <taxon>Cytophagales</taxon>
        <taxon>Spirosomataceae</taxon>
        <taxon>Fibrivirga</taxon>
    </lineage>
</organism>
<name>A0ABX0QDM4_9BACT</name>
<evidence type="ECO:0000313" key="2">
    <source>
        <dbReference type="EMBL" id="NID09062.1"/>
    </source>
</evidence>
<protein>
    <recommendedName>
        <fullName evidence="4">Lipoprotein</fullName>
    </recommendedName>
</protein>
<dbReference type="Proteomes" id="UP000606008">
    <property type="component" value="Unassembled WGS sequence"/>
</dbReference>
<evidence type="ECO:0000313" key="3">
    <source>
        <dbReference type="Proteomes" id="UP000606008"/>
    </source>
</evidence>
<dbReference type="PROSITE" id="PS51257">
    <property type="entry name" value="PROKAR_LIPOPROTEIN"/>
    <property type="match status" value="1"/>
</dbReference>
<feature type="signal peptide" evidence="1">
    <location>
        <begin position="1"/>
        <end position="21"/>
    </location>
</feature>
<comment type="caution">
    <text evidence="2">The sequence shown here is derived from an EMBL/GenBank/DDBJ whole genome shotgun (WGS) entry which is preliminary data.</text>
</comment>
<evidence type="ECO:0000256" key="1">
    <source>
        <dbReference type="SAM" id="SignalP"/>
    </source>
</evidence>
<dbReference type="EMBL" id="WAEL01000001">
    <property type="protein sequence ID" value="NID09062.1"/>
    <property type="molecule type" value="Genomic_DNA"/>
</dbReference>
<accession>A0ABX0QDM4</accession>
<feature type="chain" id="PRO_5046049893" description="Lipoprotein" evidence="1">
    <location>
        <begin position="22"/>
        <end position="144"/>
    </location>
</feature>
<gene>
    <name evidence="2" type="ORF">F7231_02665</name>
</gene>
<reference evidence="2" key="1">
    <citation type="submission" date="2024-05" db="EMBL/GenBank/DDBJ databases">
        <authorList>
            <person name="Jung D.-H."/>
        </authorList>
    </citation>
    <scope>NUCLEOTIDE SEQUENCE</scope>
    <source>
        <strain evidence="2">JA-25</strain>
    </source>
</reference>
<proteinExistence type="predicted"/>